<gene>
    <name evidence="1" type="ORF">TNCV_4906711</name>
</gene>
<organism evidence="1 2">
    <name type="scientific">Trichonephila clavipes</name>
    <name type="common">Golden silk orbweaver</name>
    <name type="synonym">Nephila clavipes</name>
    <dbReference type="NCBI Taxonomy" id="2585209"/>
    <lineage>
        <taxon>Eukaryota</taxon>
        <taxon>Metazoa</taxon>
        <taxon>Ecdysozoa</taxon>
        <taxon>Arthropoda</taxon>
        <taxon>Chelicerata</taxon>
        <taxon>Arachnida</taxon>
        <taxon>Araneae</taxon>
        <taxon>Araneomorphae</taxon>
        <taxon>Entelegynae</taxon>
        <taxon>Araneoidea</taxon>
        <taxon>Nephilidae</taxon>
        <taxon>Trichonephila</taxon>
    </lineage>
</organism>
<sequence length="77" mass="8627">MATLFQPNQEVKREGKMQIRKLLNNRSLEPESGQFKSPASKLQLKSSGGSAINITVAEVANQELSSRWNHSQMLLDE</sequence>
<accession>A0A8X6RM80</accession>
<protein>
    <submittedName>
        <fullName evidence="1">Uncharacterized protein</fullName>
    </submittedName>
</protein>
<proteinExistence type="predicted"/>
<evidence type="ECO:0000313" key="1">
    <source>
        <dbReference type="EMBL" id="GFX98021.1"/>
    </source>
</evidence>
<dbReference type="AlphaFoldDB" id="A0A8X6RM80"/>
<keyword evidence="2" id="KW-1185">Reference proteome</keyword>
<reference evidence="1" key="1">
    <citation type="submission" date="2020-08" db="EMBL/GenBank/DDBJ databases">
        <title>Multicomponent nature underlies the extraordinary mechanical properties of spider dragline silk.</title>
        <authorList>
            <person name="Kono N."/>
            <person name="Nakamura H."/>
            <person name="Mori M."/>
            <person name="Yoshida Y."/>
            <person name="Ohtoshi R."/>
            <person name="Malay A.D."/>
            <person name="Moran D.A.P."/>
            <person name="Tomita M."/>
            <person name="Numata K."/>
            <person name="Arakawa K."/>
        </authorList>
    </citation>
    <scope>NUCLEOTIDE SEQUENCE</scope>
</reference>
<dbReference type="EMBL" id="BMAU01021201">
    <property type="protein sequence ID" value="GFX98021.1"/>
    <property type="molecule type" value="Genomic_DNA"/>
</dbReference>
<dbReference type="Proteomes" id="UP000887159">
    <property type="component" value="Unassembled WGS sequence"/>
</dbReference>
<comment type="caution">
    <text evidence="1">The sequence shown here is derived from an EMBL/GenBank/DDBJ whole genome shotgun (WGS) entry which is preliminary data.</text>
</comment>
<evidence type="ECO:0000313" key="2">
    <source>
        <dbReference type="Proteomes" id="UP000887159"/>
    </source>
</evidence>
<name>A0A8X6RM80_TRICX</name>